<feature type="signal peptide" evidence="1">
    <location>
        <begin position="1"/>
        <end position="22"/>
    </location>
</feature>
<keyword evidence="4" id="KW-1185">Reference proteome</keyword>
<feature type="domain" description="Lipoprotein-associated type-17" evidence="2">
    <location>
        <begin position="36"/>
        <end position="116"/>
    </location>
</feature>
<feature type="chain" id="PRO_5046722006" evidence="1">
    <location>
        <begin position="23"/>
        <end position="322"/>
    </location>
</feature>
<dbReference type="RefSeq" id="WP_129721628.1">
    <property type="nucleotide sequence ID" value="NZ_CP101808.1"/>
</dbReference>
<evidence type="ECO:0000313" key="3">
    <source>
        <dbReference type="EMBL" id="UUD36695.1"/>
    </source>
</evidence>
<keyword evidence="1" id="KW-0732">Signal</keyword>
<name>A0ABY5J0A0_9BACT</name>
<feature type="domain" description="Lipoprotein-associated type-17" evidence="2">
    <location>
        <begin position="140"/>
        <end position="218"/>
    </location>
</feature>
<dbReference type="PROSITE" id="PS51257">
    <property type="entry name" value="PROKAR_LIPOPROTEIN"/>
    <property type="match status" value="1"/>
</dbReference>
<gene>
    <name evidence="3" type="ORF">NPA09_02155</name>
</gene>
<evidence type="ECO:0000259" key="2">
    <source>
        <dbReference type="Pfam" id="PF04200"/>
    </source>
</evidence>
<proteinExistence type="predicted"/>
<evidence type="ECO:0000256" key="1">
    <source>
        <dbReference type="SAM" id="SignalP"/>
    </source>
</evidence>
<accession>A0ABY5J0A0</accession>
<dbReference type="InterPro" id="IPR007326">
    <property type="entry name" value="Lipoprotein-assoc_dom"/>
</dbReference>
<evidence type="ECO:0000313" key="4">
    <source>
        <dbReference type="Proteomes" id="UP001059576"/>
    </source>
</evidence>
<feature type="domain" description="Lipoprotein-associated type-17" evidence="2">
    <location>
        <begin position="237"/>
        <end position="320"/>
    </location>
</feature>
<organism evidence="3 4">
    <name type="scientific">Mycoplasmopsis equigenitalium</name>
    <dbReference type="NCBI Taxonomy" id="114883"/>
    <lineage>
        <taxon>Bacteria</taxon>
        <taxon>Bacillati</taxon>
        <taxon>Mycoplasmatota</taxon>
        <taxon>Mycoplasmoidales</taxon>
        <taxon>Metamycoplasmataceae</taxon>
        <taxon>Mycoplasmopsis</taxon>
    </lineage>
</organism>
<dbReference type="EMBL" id="CP101808">
    <property type="protein sequence ID" value="UUD36695.1"/>
    <property type="molecule type" value="Genomic_DNA"/>
</dbReference>
<protein>
    <submittedName>
        <fullName evidence="3">Lipoprotein 17-related variable surface protein</fullName>
    </submittedName>
</protein>
<reference evidence="3" key="1">
    <citation type="submission" date="2022-07" db="EMBL/GenBank/DDBJ databases">
        <title>Complete genome of Mycoplasma equigenitalium type strain T37.</title>
        <authorList>
            <person name="Spergser J."/>
        </authorList>
    </citation>
    <scope>NUCLEOTIDE SEQUENCE</scope>
    <source>
        <strain evidence="3">T37</strain>
    </source>
</reference>
<sequence length="322" mass="34344">MNKKIFLFTLGGVSALALPTLAISCSKNPIDEVISAIKDVNAKTKTLPSEAVYTTIQDIDKATDAGLEALAKKHGVEIQVSNSDNRPKDGEKIVTLLIQKGSDSKEKKLIIKGFKTSAEVEQDQADVNAVAAEFGKLKDLQTTNNKTKLASDVTYADFKALDDDLSNDLAALLVNDVKAELTNNVEKKPEGIQVLTIKLSKGHAKPKTVELLVSGFLKDPAVIDQENVDAVADALSKLTNLITLNNTSKLPSVVNYASLTELDADLDADLAALVTNEVQVAITVLANGNDDKKGEKTITLSVSKNKAVVKSVNLVITGYSKS</sequence>
<dbReference type="Pfam" id="PF04200">
    <property type="entry name" value="Lipoprotein_17"/>
    <property type="match status" value="3"/>
</dbReference>
<keyword evidence="3" id="KW-0449">Lipoprotein</keyword>
<dbReference type="Proteomes" id="UP001059576">
    <property type="component" value="Chromosome"/>
</dbReference>